<protein>
    <submittedName>
        <fullName evidence="1">Uncharacterized protein</fullName>
    </submittedName>
</protein>
<evidence type="ECO:0000313" key="2">
    <source>
        <dbReference type="Proteomes" id="UP000673691"/>
    </source>
</evidence>
<reference evidence="1 2" key="1">
    <citation type="journal article" name="Sci. Rep.">
        <title>Genome-scale phylogenetic analyses confirm Olpidium as the closest living zoosporic fungus to the non-flagellated, terrestrial fungi.</title>
        <authorList>
            <person name="Chang Y."/>
            <person name="Rochon D."/>
            <person name="Sekimoto S."/>
            <person name="Wang Y."/>
            <person name="Chovatia M."/>
            <person name="Sandor L."/>
            <person name="Salamov A."/>
            <person name="Grigoriev I.V."/>
            <person name="Stajich J.E."/>
            <person name="Spatafora J.W."/>
        </authorList>
    </citation>
    <scope>NUCLEOTIDE SEQUENCE [LARGE SCALE GENOMIC DNA]</scope>
    <source>
        <strain evidence="1">S191</strain>
    </source>
</reference>
<dbReference type="EMBL" id="JAEFCI010013364">
    <property type="protein sequence ID" value="KAG5455451.1"/>
    <property type="molecule type" value="Genomic_DNA"/>
</dbReference>
<sequence>MLGCLVITSNTRSGKSFGCGDVKRIRTPGTARATRSRRSAKRRPPDFSLYTVLKPAAISEVDGAGSAELALPAGSADVSR</sequence>
<keyword evidence="2" id="KW-1185">Reference proteome</keyword>
<organism evidence="1 2">
    <name type="scientific">Olpidium bornovanus</name>
    <dbReference type="NCBI Taxonomy" id="278681"/>
    <lineage>
        <taxon>Eukaryota</taxon>
        <taxon>Fungi</taxon>
        <taxon>Fungi incertae sedis</taxon>
        <taxon>Olpidiomycota</taxon>
        <taxon>Olpidiomycotina</taxon>
        <taxon>Olpidiomycetes</taxon>
        <taxon>Olpidiales</taxon>
        <taxon>Olpidiaceae</taxon>
        <taxon>Olpidium</taxon>
    </lineage>
</organism>
<dbReference type="Proteomes" id="UP000673691">
    <property type="component" value="Unassembled WGS sequence"/>
</dbReference>
<accession>A0A8H8DEP0</accession>
<name>A0A8H8DEP0_9FUNG</name>
<gene>
    <name evidence="1" type="ORF">BJ554DRAFT_5131</name>
</gene>
<dbReference type="AlphaFoldDB" id="A0A8H8DEP0"/>
<proteinExistence type="predicted"/>
<comment type="caution">
    <text evidence="1">The sequence shown here is derived from an EMBL/GenBank/DDBJ whole genome shotgun (WGS) entry which is preliminary data.</text>
</comment>
<evidence type="ECO:0000313" key="1">
    <source>
        <dbReference type="EMBL" id="KAG5455451.1"/>
    </source>
</evidence>